<dbReference type="GO" id="GO:0004617">
    <property type="term" value="F:phosphoglycerate dehydrogenase activity"/>
    <property type="evidence" value="ECO:0007669"/>
    <property type="project" value="UniProtKB-ARBA"/>
</dbReference>
<accession>A0A8J2X064</accession>
<dbReference type="Pfam" id="PF00389">
    <property type="entry name" value="2-Hacid_dh"/>
    <property type="match status" value="1"/>
</dbReference>
<dbReference type="InterPro" id="IPR029753">
    <property type="entry name" value="D-isomer_DH_CS"/>
</dbReference>
<dbReference type="GO" id="GO:0006564">
    <property type="term" value="P:L-serine biosynthetic process"/>
    <property type="evidence" value="ECO:0007669"/>
    <property type="project" value="UniProtKB-ARBA"/>
</dbReference>
<gene>
    <name evidence="7" type="ORF">PECAL_4P03600</name>
</gene>
<comment type="caution">
    <text evidence="7">The sequence shown here is derived from an EMBL/GenBank/DDBJ whole genome shotgun (WGS) entry which is preliminary data.</text>
</comment>
<feature type="domain" description="D-isomer specific 2-hydroxyacid dehydrogenase NAD-binding" evidence="6">
    <location>
        <begin position="176"/>
        <end position="331"/>
    </location>
</feature>
<keyword evidence="8" id="KW-1185">Reference proteome</keyword>
<proteinExistence type="inferred from homology"/>
<comment type="similarity">
    <text evidence="1 4">Belongs to the D-isomer specific 2-hydroxyacid dehydrogenase family.</text>
</comment>
<dbReference type="GO" id="GO:0051287">
    <property type="term" value="F:NAD binding"/>
    <property type="evidence" value="ECO:0007669"/>
    <property type="project" value="InterPro"/>
</dbReference>
<evidence type="ECO:0000256" key="4">
    <source>
        <dbReference type="RuleBase" id="RU003719"/>
    </source>
</evidence>
<dbReference type="GO" id="GO:0047545">
    <property type="term" value="F:(S)-2-hydroxyglutarate dehydrogenase activity"/>
    <property type="evidence" value="ECO:0007669"/>
    <property type="project" value="UniProtKB-ARBA"/>
</dbReference>
<dbReference type="SUPFAM" id="SSF51735">
    <property type="entry name" value="NAD(P)-binding Rossmann-fold domains"/>
    <property type="match status" value="1"/>
</dbReference>
<evidence type="ECO:0008006" key="9">
    <source>
        <dbReference type="Google" id="ProtNLM"/>
    </source>
</evidence>
<dbReference type="InterPro" id="IPR006139">
    <property type="entry name" value="D-isomer_2_OHA_DH_cat_dom"/>
</dbReference>
<name>A0A8J2X064_9STRA</name>
<dbReference type="SUPFAM" id="SSF52283">
    <property type="entry name" value="Formate/glycerate dehydrogenase catalytic domain-like"/>
    <property type="match status" value="1"/>
</dbReference>
<dbReference type="Pfam" id="PF02826">
    <property type="entry name" value="2-Hacid_dh_C"/>
    <property type="match status" value="1"/>
</dbReference>
<evidence type="ECO:0000259" key="5">
    <source>
        <dbReference type="Pfam" id="PF00389"/>
    </source>
</evidence>
<evidence type="ECO:0000256" key="2">
    <source>
        <dbReference type="ARBA" id="ARBA00023002"/>
    </source>
</evidence>
<dbReference type="InterPro" id="IPR006140">
    <property type="entry name" value="D-isomer_DH_NAD-bd"/>
</dbReference>
<evidence type="ECO:0000256" key="1">
    <source>
        <dbReference type="ARBA" id="ARBA00005854"/>
    </source>
</evidence>
<evidence type="ECO:0000313" key="7">
    <source>
        <dbReference type="EMBL" id="CAH0373180.1"/>
    </source>
</evidence>
<dbReference type="PROSITE" id="PS00671">
    <property type="entry name" value="D_2_HYDROXYACID_DH_3"/>
    <property type="match status" value="1"/>
</dbReference>
<evidence type="ECO:0000259" key="6">
    <source>
        <dbReference type="Pfam" id="PF02826"/>
    </source>
</evidence>
<evidence type="ECO:0000313" key="8">
    <source>
        <dbReference type="Proteomes" id="UP000789595"/>
    </source>
</evidence>
<dbReference type="Proteomes" id="UP000789595">
    <property type="component" value="Unassembled WGS sequence"/>
</dbReference>
<evidence type="ECO:0000256" key="3">
    <source>
        <dbReference type="ARBA" id="ARBA00023027"/>
    </source>
</evidence>
<dbReference type="PANTHER" id="PTHR43761">
    <property type="entry name" value="D-ISOMER SPECIFIC 2-HYDROXYACID DEHYDROGENASE FAMILY PROTEIN (AFU_ORTHOLOGUE AFUA_1G13630)"/>
    <property type="match status" value="1"/>
</dbReference>
<dbReference type="Gene3D" id="3.40.50.720">
    <property type="entry name" value="NAD(P)-binding Rossmann-like Domain"/>
    <property type="match status" value="2"/>
</dbReference>
<dbReference type="PROSITE" id="PS00670">
    <property type="entry name" value="D_2_HYDROXYACID_DH_2"/>
    <property type="match status" value="1"/>
</dbReference>
<feature type="domain" description="D-isomer specific 2-hydroxyacid dehydrogenase catalytic" evidence="5">
    <location>
        <begin position="58"/>
        <end position="357"/>
    </location>
</feature>
<dbReference type="InterPro" id="IPR050418">
    <property type="entry name" value="D-iso_2-hydroxyacid_DH_PdxB"/>
</dbReference>
<keyword evidence="3" id="KW-0520">NAD</keyword>
<keyword evidence="2 4" id="KW-0560">Oxidoreductase</keyword>
<sequence length="370" mass="39576">MRPVRAVLLLASCRADMLRRLVPGLRRASTRTMATKPRCVLLNAARLDFDGRIDFAKLEEVVEIERYDKTQPEDVAARCEGAQIIVNKEMPLSKETIASLPDSVKLICEAGTGYNNIDLDACSTKGVCLSNVPTYATEAMAHMAITALMACSCSLWQQAAAFGCGDFQYLEQCHPGSLTHVELHGKTLGLVGGLGTIGKRVAAIASALGMRVVASSSRMAAIGQQGDVTVVSLDELLETSDFVSIHCPLNANTKGLIGRVELAKMKPTAFLINTARGSIIDQDALVEALSSKQIAGAALDVFGEGSAPPPALPSNHPLYSLENVMLTPHIGWQRLESRQRVVDMVADNCVSFLNDGSSNIDLGTGLPRKK</sequence>
<dbReference type="EMBL" id="CAKKNE010000004">
    <property type="protein sequence ID" value="CAH0373180.1"/>
    <property type="molecule type" value="Genomic_DNA"/>
</dbReference>
<protein>
    <recommendedName>
        <fullName evidence="9">Glycerate dehydrogenase</fullName>
    </recommendedName>
</protein>
<dbReference type="PANTHER" id="PTHR43761:SF1">
    <property type="entry name" value="D-ISOMER SPECIFIC 2-HYDROXYACID DEHYDROGENASE CATALYTIC DOMAIN-CONTAINING PROTEIN-RELATED"/>
    <property type="match status" value="1"/>
</dbReference>
<dbReference type="OrthoDB" id="9991913at2759"/>
<dbReference type="InterPro" id="IPR036291">
    <property type="entry name" value="NAD(P)-bd_dom_sf"/>
</dbReference>
<organism evidence="7 8">
    <name type="scientific">Pelagomonas calceolata</name>
    <dbReference type="NCBI Taxonomy" id="35677"/>
    <lineage>
        <taxon>Eukaryota</taxon>
        <taxon>Sar</taxon>
        <taxon>Stramenopiles</taxon>
        <taxon>Ochrophyta</taxon>
        <taxon>Pelagophyceae</taxon>
        <taxon>Pelagomonadales</taxon>
        <taxon>Pelagomonadaceae</taxon>
        <taxon>Pelagomonas</taxon>
    </lineage>
</organism>
<reference evidence="7" key="1">
    <citation type="submission" date="2021-11" db="EMBL/GenBank/DDBJ databases">
        <authorList>
            <consortium name="Genoscope - CEA"/>
            <person name="William W."/>
        </authorList>
    </citation>
    <scope>NUCLEOTIDE SEQUENCE</scope>
</reference>
<dbReference type="FunFam" id="3.40.50.720:FF:000041">
    <property type="entry name" value="D-3-phosphoglycerate dehydrogenase"/>
    <property type="match status" value="1"/>
</dbReference>
<dbReference type="AlphaFoldDB" id="A0A8J2X064"/>